<gene>
    <name evidence="3" type="ORF">CE91St16_05270</name>
</gene>
<proteinExistence type="predicted"/>
<dbReference type="Proteomes" id="UP001055105">
    <property type="component" value="Unassembled WGS sequence"/>
</dbReference>
<accession>A0AA37NM81</accession>
<organism evidence="3 4">
    <name type="scientific">Alistipes finegoldii</name>
    <dbReference type="NCBI Taxonomy" id="214856"/>
    <lineage>
        <taxon>Bacteria</taxon>
        <taxon>Pseudomonadati</taxon>
        <taxon>Bacteroidota</taxon>
        <taxon>Bacteroidia</taxon>
        <taxon>Bacteroidales</taxon>
        <taxon>Rikenellaceae</taxon>
        <taxon>Alistipes</taxon>
    </lineage>
</organism>
<dbReference type="GO" id="GO:0052689">
    <property type="term" value="F:carboxylic ester hydrolase activity"/>
    <property type="evidence" value="ECO:0007669"/>
    <property type="project" value="TreeGrafter"/>
</dbReference>
<feature type="chain" id="PRO_5041369759" evidence="1">
    <location>
        <begin position="19"/>
        <end position="309"/>
    </location>
</feature>
<feature type="domain" description="Serine aminopeptidase S33" evidence="2">
    <location>
        <begin position="62"/>
        <end position="272"/>
    </location>
</feature>
<sequence>MKRLLSALLLLAAANAAAGEKSVSLERDFGTLYGTLLTPGEGAETVAVIIAGSGPTPRNGNTNNYLYLAQELEKAGIATLRYDKRGIGSSKFDAPDKMADATLDDFIGDAAAWAEYLSRQDFRRIVLIGHSEGALIAFCAAQQCPEVDAVISLAGAGYPLDEILQLQLAAQLAPTHMELLMQARAITAALKRGERVESCPPELAPLFAPPLQTFWISSLSYDPREEIRKVTVPVLIVNGDIDFQVTPDNADALAKAQPRSRKTIIEGMTHTLKKASGPTRTEQIAAYTDDTLPVAPELVAAVTGFIEGL</sequence>
<dbReference type="InterPro" id="IPR022742">
    <property type="entry name" value="Hydrolase_4"/>
</dbReference>
<name>A0AA37NM81_9BACT</name>
<reference evidence="3" key="1">
    <citation type="submission" date="2022-01" db="EMBL/GenBank/DDBJ databases">
        <title>Novel bile acid biosynthetic pathways are enriched in the microbiome of centenarians.</title>
        <authorList>
            <person name="Sato Y."/>
            <person name="Atarashi K."/>
            <person name="Plichta R.D."/>
            <person name="Arai Y."/>
            <person name="Sasajima S."/>
            <person name="Kearney M.S."/>
            <person name="Suda W."/>
            <person name="Takeshita K."/>
            <person name="Sasaki T."/>
            <person name="Okamoto S."/>
            <person name="Skelly N.A."/>
            <person name="Okamura Y."/>
            <person name="Vlamakis H."/>
            <person name="Li Y."/>
            <person name="Tanoue T."/>
            <person name="Takei H."/>
            <person name="Nittono H."/>
            <person name="Narushima S."/>
            <person name="Irie J."/>
            <person name="Itoh H."/>
            <person name="Moriya K."/>
            <person name="Sugiura Y."/>
            <person name="Suematsu M."/>
            <person name="Moritoki N."/>
            <person name="Shibata S."/>
            <person name="Littman R.D."/>
            <person name="Fischbach A.M."/>
            <person name="Uwamino Y."/>
            <person name="Inoue T."/>
            <person name="Honda A."/>
            <person name="Hattori M."/>
            <person name="Murai T."/>
            <person name="Xavier J.R."/>
            <person name="Hirose N."/>
            <person name="Honda K."/>
        </authorList>
    </citation>
    <scope>NUCLEOTIDE SEQUENCE</scope>
    <source>
        <strain evidence="3">CE91-St16</strain>
    </source>
</reference>
<dbReference type="PANTHER" id="PTHR43265:SF1">
    <property type="entry name" value="ESTERASE ESTD"/>
    <property type="match status" value="1"/>
</dbReference>
<dbReference type="EMBL" id="BQOL01000001">
    <property type="protein sequence ID" value="GKI17619.1"/>
    <property type="molecule type" value="Genomic_DNA"/>
</dbReference>
<dbReference type="InterPro" id="IPR029058">
    <property type="entry name" value="AB_hydrolase_fold"/>
</dbReference>
<keyword evidence="3" id="KW-0378">Hydrolase</keyword>
<evidence type="ECO:0000313" key="3">
    <source>
        <dbReference type="EMBL" id="GKI17619.1"/>
    </source>
</evidence>
<dbReference type="SUPFAM" id="SSF53474">
    <property type="entry name" value="alpha/beta-Hydrolases"/>
    <property type="match status" value="1"/>
</dbReference>
<dbReference type="Pfam" id="PF12146">
    <property type="entry name" value="Hydrolase_4"/>
    <property type="match status" value="1"/>
</dbReference>
<evidence type="ECO:0000259" key="2">
    <source>
        <dbReference type="Pfam" id="PF12146"/>
    </source>
</evidence>
<evidence type="ECO:0000313" key="4">
    <source>
        <dbReference type="Proteomes" id="UP001055105"/>
    </source>
</evidence>
<protein>
    <submittedName>
        <fullName evidence="3">Alpha/beta hydrolase</fullName>
    </submittedName>
</protein>
<dbReference type="PANTHER" id="PTHR43265">
    <property type="entry name" value="ESTERASE ESTD"/>
    <property type="match status" value="1"/>
</dbReference>
<dbReference type="RefSeq" id="WP_244076044.1">
    <property type="nucleotide sequence ID" value="NZ_AP025581.1"/>
</dbReference>
<keyword evidence="1" id="KW-0732">Signal</keyword>
<comment type="caution">
    <text evidence="3">The sequence shown here is derived from an EMBL/GenBank/DDBJ whole genome shotgun (WGS) entry which is preliminary data.</text>
</comment>
<dbReference type="InterPro" id="IPR053145">
    <property type="entry name" value="AB_hydrolase_Est10"/>
</dbReference>
<evidence type="ECO:0000256" key="1">
    <source>
        <dbReference type="SAM" id="SignalP"/>
    </source>
</evidence>
<dbReference type="Gene3D" id="3.40.50.1820">
    <property type="entry name" value="alpha/beta hydrolase"/>
    <property type="match status" value="1"/>
</dbReference>
<dbReference type="AlphaFoldDB" id="A0AA37NM81"/>
<feature type="signal peptide" evidence="1">
    <location>
        <begin position="1"/>
        <end position="18"/>
    </location>
</feature>